<dbReference type="Proteomes" id="UP000663853">
    <property type="component" value="Unassembled WGS sequence"/>
</dbReference>
<dbReference type="AlphaFoldDB" id="A0A8H3GCL1"/>
<sequence>MSGVEQDPRASRILSLLFQKPTSTNNGLTIFEEVMDVPAPGQGLMRVLELWEPLAFQWTDATSIEPVELKLFADLDFDSCLRPDPTGNKGSCLLSNITHG</sequence>
<name>A0A8H3GCL1_9AGAM</name>
<evidence type="ECO:0000313" key="2">
    <source>
        <dbReference type="Proteomes" id="UP000663853"/>
    </source>
</evidence>
<reference evidence="1" key="1">
    <citation type="submission" date="2021-01" db="EMBL/GenBank/DDBJ databases">
        <authorList>
            <person name="Kaushik A."/>
        </authorList>
    </citation>
    <scope>NUCLEOTIDE SEQUENCE</scope>
    <source>
        <strain evidence="1">AG6-10EEA</strain>
    </source>
</reference>
<evidence type="ECO:0000313" key="1">
    <source>
        <dbReference type="EMBL" id="CAE6443599.1"/>
    </source>
</evidence>
<gene>
    <name evidence="1" type="ORF">RDB_LOCUS39675</name>
</gene>
<dbReference type="EMBL" id="CAJMXA010000808">
    <property type="protein sequence ID" value="CAE6443599.1"/>
    <property type="molecule type" value="Genomic_DNA"/>
</dbReference>
<protein>
    <submittedName>
        <fullName evidence="1">Uncharacterized protein</fullName>
    </submittedName>
</protein>
<accession>A0A8H3GCL1</accession>
<organism evidence="1 2">
    <name type="scientific">Rhizoctonia solani</name>
    <dbReference type="NCBI Taxonomy" id="456999"/>
    <lineage>
        <taxon>Eukaryota</taxon>
        <taxon>Fungi</taxon>
        <taxon>Dikarya</taxon>
        <taxon>Basidiomycota</taxon>
        <taxon>Agaricomycotina</taxon>
        <taxon>Agaricomycetes</taxon>
        <taxon>Cantharellales</taxon>
        <taxon>Ceratobasidiaceae</taxon>
        <taxon>Rhizoctonia</taxon>
    </lineage>
</organism>
<comment type="caution">
    <text evidence="1">The sequence shown here is derived from an EMBL/GenBank/DDBJ whole genome shotgun (WGS) entry which is preliminary data.</text>
</comment>
<proteinExistence type="predicted"/>